<accession>A0ABS5KH01</accession>
<dbReference type="EMBL" id="JAAFYZ010000003">
    <property type="protein sequence ID" value="MBS2545498.1"/>
    <property type="molecule type" value="Genomic_DNA"/>
</dbReference>
<protein>
    <submittedName>
        <fullName evidence="2">Helix-turn-helix domain-containing protein</fullName>
    </submittedName>
</protein>
<name>A0ABS5KH01_9ACTN</name>
<evidence type="ECO:0000259" key="1">
    <source>
        <dbReference type="PROSITE" id="PS50943"/>
    </source>
</evidence>
<dbReference type="InterPro" id="IPR010982">
    <property type="entry name" value="Lambda_DNA-bd_dom_sf"/>
</dbReference>
<dbReference type="SUPFAM" id="SSF48452">
    <property type="entry name" value="TPR-like"/>
    <property type="match status" value="1"/>
</dbReference>
<organism evidence="2 3">
    <name type="scientific">Catenulispora pinistramenti</name>
    <dbReference type="NCBI Taxonomy" id="2705254"/>
    <lineage>
        <taxon>Bacteria</taxon>
        <taxon>Bacillati</taxon>
        <taxon>Actinomycetota</taxon>
        <taxon>Actinomycetes</taxon>
        <taxon>Catenulisporales</taxon>
        <taxon>Catenulisporaceae</taxon>
        <taxon>Catenulispora</taxon>
    </lineage>
</organism>
<gene>
    <name evidence="2" type="ORF">KGQ19_01310</name>
</gene>
<feature type="domain" description="HTH cro/C1-type" evidence="1">
    <location>
        <begin position="9"/>
        <end position="62"/>
    </location>
</feature>
<dbReference type="SMART" id="SM00530">
    <property type="entry name" value="HTH_XRE"/>
    <property type="match status" value="1"/>
</dbReference>
<evidence type="ECO:0000313" key="3">
    <source>
        <dbReference type="Proteomes" id="UP000730482"/>
    </source>
</evidence>
<dbReference type="Gene3D" id="1.10.260.40">
    <property type="entry name" value="lambda repressor-like DNA-binding domains"/>
    <property type="match status" value="1"/>
</dbReference>
<dbReference type="InterPro" id="IPR001387">
    <property type="entry name" value="Cro/C1-type_HTH"/>
</dbReference>
<proteinExistence type="predicted"/>
<dbReference type="InterPro" id="IPR011990">
    <property type="entry name" value="TPR-like_helical_dom_sf"/>
</dbReference>
<comment type="caution">
    <text evidence="2">The sequence shown here is derived from an EMBL/GenBank/DDBJ whole genome shotgun (WGS) entry which is preliminary data.</text>
</comment>
<reference evidence="2 3" key="1">
    <citation type="submission" date="2020-02" db="EMBL/GenBank/DDBJ databases">
        <title>Acidophilic actinobacteria isolated from forest soil.</title>
        <authorList>
            <person name="Golinska P."/>
        </authorList>
    </citation>
    <scope>NUCLEOTIDE SEQUENCE [LARGE SCALE GENOMIC DNA]</scope>
    <source>
        <strain evidence="2 3">NL8</strain>
    </source>
</reference>
<dbReference type="CDD" id="cd00093">
    <property type="entry name" value="HTH_XRE"/>
    <property type="match status" value="1"/>
</dbReference>
<dbReference type="Pfam" id="PF13560">
    <property type="entry name" value="HTH_31"/>
    <property type="match status" value="1"/>
</dbReference>
<dbReference type="RefSeq" id="WP_212007163.1">
    <property type="nucleotide sequence ID" value="NZ_JAAFYZ010000003.1"/>
</dbReference>
<keyword evidence="3" id="KW-1185">Reference proteome</keyword>
<dbReference type="Gene3D" id="1.25.40.10">
    <property type="entry name" value="Tetratricopeptide repeat domain"/>
    <property type="match status" value="1"/>
</dbReference>
<evidence type="ECO:0000313" key="2">
    <source>
        <dbReference type="EMBL" id="MBS2545498.1"/>
    </source>
</evidence>
<dbReference type="PROSITE" id="PS50943">
    <property type="entry name" value="HTH_CROC1"/>
    <property type="match status" value="1"/>
</dbReference>
<dbReference type="Proteomes" id="UP000730482">
    <property type="component" value="Unassembled WGS sequence"/>
</dbReference>
<sequence>MADELRDDLRAARRRSGLTFAAFAREAGYAESYLRNVENGTKPLTSDVARAYDRVLATGGEFSNAVDGPRRQEAPWNRQEALTILADMATGGGVDRRSFIVTSGTALTAVVGHWSDALTKQVRPVEVSDTAPDDVPKLVGHIEERLEYLRHLDDEFDSGEMARMARNELALLARLLEAGGLEATTESRAYSLAAEASRQVAWNLFDNKRHAAAEQYYHMALRSSAEANDVLTGAYSMSFMAIQHYTEGDPNDAVKLLETAEETTRHRATPRMRAMLAARKARALSKAGDRRRCAQALTTARDLLDLGPSDEDPEYLYWVTRGEIEMIAGSSALELGDPAHAVHCFNTAVRAESPEEVQYPKGHAIYLARAAEAHLALHDLDAAVDQARHAGKCLGSVESARSSSTLARLRRQLGEHRGHPTVRAFLQDG</sequence>
<dbReference type="SUPFAM" id="SSF47413">
    <property type="entry name" value="lambda repressor-like DNA-binding domains"/>
    <property type="match status" value="1"/>
</dbReference>